<reference evidence="2 3" key="1">
    <citation type="submission" date="2015-06" db="EMBL/GenBank/DDBJ databases">
        <title>Survival trade-offs in plant roots during colonization by closely related pathogenic and mutualistic fungi.</title>
        <authorList>
            <person name="Hacquard S."/>
            <person name="Kracher B."/>
            <person name="Hiruma K."/>
            <person name="Weinman A."/>
            <person name="Muench P."/>
            <person name="Garrido Oter R."/>
            <person name="Ver Loren van Themaat E."/>
            <person name="Dallerey J.-F."/>
            <person name="Damm U."/>
            <person name="Henrissat B."/>
            <person name="Lespinet O."/>
            <person name="Thon M."/>
            <person name="Kemen E."/>
            <person name="McHardy A.C."/>
            <person name="Schulze-Lefert P."/>
            <person name="O'Connell R.J."/>
        </authorList>
    </citation>
    <scope>NUCLEOTIDE SEQUENCE [LARGE SCALE GENOMIC DNA]</scope>
    <source>
        <strain evidence="2 3">MAFF 238704</strain>
    </source>
</reference>
<feature type="region of interest" description="Disordered" evidence="1">
    <location>
        <begin position="273"/>
        <end position="317"/>
    </location>
</feature>
<feature type="compositionally biased region" description="Basic and acidic residues" evidence="1">
    <location>
        <begin position="279"/>
        <end position="299"/>
    </location>
</feature>
<evidence type="ECO:0000313" key="2">
    <source>
        <dbReference type="EMBL" id="KZL72100.1"/>
    </source>
</evidence>
<sequence length="625" mass="69809">LDLSINHVPHLSQSWNTCLFFSSSICHQNNQASTPLAFRALSLSPHHRPLPSLTGPPPLVSLPHLTSSHGRRQTIPLLCHHTIRQLVWNVHDTMFGTYPALANLPTGVKVDPKDVPPPTPVTLPQSRPQLHAPSAPTGQAKPLTSVLQNVYRPGDVTSAIFDALGIHLIPDTPSTDLIPDSAYLPDFEGWDQLSPDDAREKNAETRILLNNGVQSPGCQTYLDRKRELSHSNEDAFRTVRRIPAPKGQQQARLGNSYEFFRCLEAFTTYWDDTSNPSKSLEETEGDKTAVDADKTERDNPQTPGHHRVIRTSAGSSMPGEYRQSLLTAFLKLVAYDFGCNVSAPRTEPRLHITAAPSPSQPSKRQVEPLAPRSSYFASGCTFIFRTPRTREAARQGVVEGPLAAVSARATTSFENENDQTIDLARELVAALVTAQHRAREGKTEKRFGEGAWWTTKPRWGGGFGGPIGREVERDAIQGDKDNVDAETGQPASKRPRKNMSIYDNYRMVRPPSASWDRKTRYEAIGKVKGAGYDDIYVISSLFHHVSVLRVRVPERLLEVLEGAGEEDVHRSWGQVEARRSPWYDFFVIEQRLDAMKLVWSLMAWLMRREEEPAEKTEEDVKMADA</sequence>
<comment type="caution">
    <text evidence="2">The sequence shown here is derived from an EMBL/GenBank/DDBJ whole genome shotgun (WGS) entry which is preliminary data.</text>
</comment>
<proteinExistence type="predicted"/>
<dbReference type="AlphaFoldDB" id="A0A166THY3"/>
<feature type="region of interest" description="Disordered" evidence="1">
    <location>
        <begin position="111"/>
        <end position="140"/>
    </location>
</feature>
<protein>
    <submittedName>
        <fullName evidence="2">Uncharacterized protein</fullName>
    </submittedName>
</protein>
<evidence type="ECO:0000256" key="1">
    <source>
        <dbReference type="SAM" id="MobiDB-lite"/>
    </source>
</evidence>
<keyword evidence="3" id="KW-1185">Reference proteome</keyword>
<feature type="region of interest" description="Disordered" evidence="1">
    <location>
        <begin position="475"/>
        <end position="496"/>
    </location>
</feature>
<dbReference type="EMBL" id="LFIW01002391">
    <property type="protein sequence ID" value="KZL72100.1"/>
    <property type="molecule type" value="Genomic_DNA"/>
</dbReference>
<gene>
    <name evidence="2" type="ORF">CI238_00897</name>
</gene>
<name>A0A166THY3_COLIC</name>
<dbReference type="Proteomes" id="UP000076584">
    <property type="component" value="Unassembled WGS sequence"/>
</dbReference>
<organism evidence="2 3">
    <name type="scientific">Colletotrichum incanum</name>
    <name type="common">Soybean anthracnose fungus</name>
    <dbReference type="NCBI Taxonomy" id="1573173"/>
    <lineage>
        <taxon>Eukaryota</taxon>
        <taxon>Fungi</taxon>
        <taxon>Dikarya</taxon>
        <taxon>Ascomycota</taxon>
        <taxon>Pezizomycotina</taxon>
        <taxon>Sordariomycetes</taxon>
        <taxon>Hypocreomycetidae</taxon>
        <taxon>Glomerellales</taxon>
        <taxon>Glomerellaceae</taxon>
        <taxon>Colletotrichum</taxon>
        <taxon>Colletotrichum spaethianum species complex</taxon>
    </lineage>
</organism>
<feature type="non-terminal residue" evidence="2">
    <location>
        <position position="1"/>
    </location>
</feature>
<dbReference type="STRING" id="1573173.A0A166THY3"/>
<accession>A0A166THY3</accession>
<evidence type="ECO:0000313" key="3">
    <source>
        <dbReference type="Proteomes" id="UP000076584"/>
    </source>
</evidence>